<keyword evidence="2" id="KW-0472">Membrane</keyword>
<evidence type="ECO:0000313" key="3">
    <source>
        <dbReference type="EMBL" id="TCD66922.1"/>
    </source>
</evidence>
<dbReference type="AlphaFoldDB" id="A0A4R0RIJ9"/>
<evidence type="ECO:0000313" key="4">
    <source>
        <dbReference type="Proteomes" id="UP000292702"/>
    </source>
</evidence>
<feature type="region of interest" description="Disordered" evidence="1">
    <location>
        <begin position="171"/>
        <end position="191"/>
    </location>
</feature>
<name>A0A4R0RIJ9_9APHY</name>
<comment type="caution">
    <text evidence="3">The sequence shown here is derived from an EMBL/GenBank/DDBJ whole genome shotgun (WGS) entry which is preliminary data.</text>
</comment>
<keyword evidence="2" id="KW-0812">Transmembrane</keyword>
<reference evidence="3 4" key="1">
    <citation type="submission" date="2018-11" db="EMBL/GenBank/DDBJ databases">
        <title>Genome assembly of Steccherinum ochraceum LE-BIN_3174, the white-rot fungus of the Steccherinaceae family (The Residual Polyporoid clade, Polyporales, Basidiomycota).</title>
        <authorList>
            <person name="Fedorova T.V."/>
            <person name="Glazunova O.A."/>
            <person name="Landesman E.O."/>
            <person name="Moiseenko K.V."/>
            <person name="Psurtseva N.V."/>
            <person name="Savinova O.S."/>
            <person name="Shakhova N.V."/>
            <person name="Tyazhelova T.V."/>
            <person name="Vasina D.V."/>
        </authorList>
    </citation>
    <scope>NUCLEOTIDE SEQUENCE [LARGE SCALE GENOMIC DNA]</scope>
    <source>
        <strain evidence="3 4">LE-BIN_3174</strain>
    </source>
</reference>
<feature type="region of interest" description="Disordered" evidence="1">
    <location>
        <begin position="1"/>
        <end position="33"/>
    </location>
</feature>
<feature type="region of interest" description="Disordered" evidence="1">
    <location>
        <begin position="281"/>
        <end position="316"/>
    </location>
</feature>
<keyword evidence="2" id="KW-1133">Transmembrane helix</keyword>
<organism evidence="3 4">
    <name type="scientific">Steccherinum ochraceum</name>
    <dbReference type="NCBI Taxonomy" id="92696"/>
    <lineage>
        <taxon>Eukaryota</taxon>
        <taxon>Fungi</taxon>
        <taxon>Dikarya</taxon>
        <taxon>Basidiomycota</taxon>
        <taxon>Agaricomycotina</taxon>
        <taxon>Agaricomycetes</taxon>
        <taxon>Polyporales</taxon>
        <taxon>Steccherinaceae</taxon>
        <taxon>Steccherinum</taxon>
    </lineage>
</organism>
<dbReference type="EMBL" id="RWJN01000117">
    <property type="protein sequence ID" value="TCD66922.1"/>
    <property type="molecule type" value="Genomic_DNA"/>
</dbReference>
<feature type="transmembrane region" description="Helical" evidence="2">
    <location>
        <begin position="39"/>
        <end position="60"/>
    </location>
</feature>
<gene>
    <name evidence="3" type="ORF">EIP91_000761</name>
</gene>
<dbReference type="OrthoDB" id="2796963at2759"/>
<protein>
    <submittedName>
        <fullName evidence="3">Uncharacterized protein</fullName>
    </submittedName>
</protein>
<feature type="compositionally biased region" description="Polar residues" evidence="1">
    <location>
        <begin position="173"/>
        <end position="182"/>
    </location>
</feature>
<evidence type="ECO:0000256" key="1">
    <source>
        <dbReference type="SAM" id="MobiDB-lite"/>
    </source>
</evidence>
<proteinExistence type="predicted"/>
<feature type="compositionally biased region" description="Basic and acidic residues" evidence="1">
    <location>
        <begin position="284"/>
        <end position="307"/>
    </location>
</feature>
<keyword evidence="4" id="KW-1185">Reference proteome</keyword>
<accession>A0A4R0RIJ9</accession>
<evidence type="ECO:0000256" key="2">
    <source>
        <dbReference type="SAM" id="Phobius"/>
    </source>
</evidence>
<dbReference type="Proteomes" id="UP000292702">
    <property type="component" value="Unassembled WGS sequence"/>
</dbReference>
<sequence length="343" mass="37210">MALQSQSSSASSSTSTGQPSSTSSPPPNTGNALTPGSSIPFSFLIAFIALFLFFLGCGLGTRRAALVLRRNLGLSDPASSPGSRRQAAKPEIWDAWPEMDEKGAAGEKWDMVQPLAATYIREKAEEEAVPHSPLSRQPTAAFPYAAVRPVHSGLGYFPSRAGGILTIHPPTNFHRSPTTSRLSPAAVPPTPRPMPIVPTPMVQRTPATAGAAANTPRVGFFRRRWDSFRDNVYVIALMNELGIRPLRRPRNEVHPEPLKPVEGLQVTVLLAMPSQERKLRAKLKRESHAASEHETEKRNSASVKGKEVLSMAEDPPEIGEEFGELVLGTMQISWDEKILGDGD</sequence>